<name>F4WAX6_ACREC</name>
<reference evidence="2" key="1">
    <citation type="submission" date="2011-02" db="EMBL/GenBank/DDBJ databases">
        <title>The genome of the leaf-cutting ant Acromyrmex echinatior suggests key adaptations to social evolution and fungus farming.</title>
        <authorList>
            <person name="Nygaard S."/>
            <person name="Zhang G."/>
        </authorList>
    </citation>
    <scope>NUCLEOTIDE SEQUENCE</scope>
</reference>
<dbReference type="EMBL" id="GL888055">
    <property type="protein sequence ID" value="EGI68644.1"/>
    <property type="molecule type" value="Genomic_DNA"/>
</dbReference>
<dbReference type="AlphaFoldDB" id="F4WAX6"/>
<gene>
    <name evidence="2" type="ORF">G5I_02671</name>
</gene>
<dbReference type="Proteomes" id="UP000007755">
    <property type="component" value="Unassembled WGS sequence"/>
</dbReference>
<sequence>MRDSQERVQHTSGSSSGLLGAPQDERYNCAGSLVQRSFILMLISLKVLLSRQAAVFDARTSNCHPLIYQLRDGFFSYEFRRLLPTGALLAALRHRHQPDDAEISRQKSIKDRKKKRIPAWMPKQGGRGSQPQQDKYVSLTDLHARDNLNSSNPKVPAKYNSQDNGPYVVYVYDMNREKSIYPTIISSIITKAGIPDIQKIKKINKGKIIIEAKTVLAANRLIDNPIFSKHNLKAFIPVFRVLRVGVIQDVSIEIDLEAVLRHIEVPRNSKILDIHSLNRKTTKEAKLNIYPQRYCTTYEVCPFVPRICFACYRVGHIAKYARASQDAFIVRAIDTKREPRALILDV</sequence>
<proteinExistence type="predicted"/>
<evidence type="ECO:0000256" key="1">
    <source>
        <dbReference type="SAM" id="MobiDB-lite"/>
    </source>
</evidence>
<organism evidence="3">
    <name type="scientific">Acromyrmex echinatior</name>
    <name type="common">Panamanian leafcutter ant</name>
    <name type="synonym">Acromyrmex octospinosus echinatior</name>
    <dbReference type="NCBI Taxonomy" id="103372"/>
    <lineage>
        <taxon>Eukaryota</taxon>
        <taxon>Metazoa</taxon>
        <taxon>Ecdysozoa</taxon>
        <taxon>Arthropoda</taxon>
        <taxon>Hexapoda</taxon>
        <taxon>Insecta</taxon>
        <taxon>Pterygota</taxon>
        <taxon>Neoptera</taxon>
        <taxon>Endopterygota</taxon>
        <taxon>Hymenoptera</taxon>
        <taxon>Apocrita</taxon>
        <taxon>Aculeata</taxon>
        <taxon>Formicoidea</taxon>
        <taxon>Formicidae</taxon>
        <taxon>Myrmicinae</taxon>
        <taxon>Acromyrmex</taxon>
    </lineage>
</organism>
<protein>
    <submittedName>
        <fullName evidence="2">Uncharacterized protein</fullName>
    </submittedName>
</protein>
<keyword evidence="3" id="KW-1185">Reference proteome</keyword>
<feature type="compositionally biased region" description="Basic and acidic residues" evidence="1">
    <location>
        <begin position="97"/>
        <end position="109"/>
    </location>
</feature>
<evidence type="ECO:0000313" key="2">
    <source>
        <dbReference type="EMBL" id="EGI68644.1"/>
    </source>
</evidence>
<accession>F4WAX6</accession>
<dbReference type="InParanoid" id="F4WAX6"/>
<feature type="region of interest" description="Disordered" evidence="1">
    <location>
        <begin position="95"/>
        <end position="133"/>
    </location>
</feature>
<evidence type="ECO:0000313" key="3">
    <source>
        <dbReference type="Proteomes" id="UP000007755"/>
    </source>
</evidence>